<dbReference type="EMBL" id="CP154834">
    <property type="protein sequence ID" value="XAO74756.1"/>
    <property type="molecule type" value="Genomic_DNA"/>
</dbReference>
<accession>A0AAU6WQQ2</accession>
<evidence type="ECO:0000313" key="2">
    <source>
        <dbReference type="Proteomes" id="UP001463665"/>
    </source>
</evidence>
<evidence type="ECO:0000313" key="1">
    <source>
        <dbReference type="EMBL" id="XAO74756.1"/>
    </source>
</evidence>
<reference evidence="1 2" key="1">
    <citation type="submission" date="2024-04" db="EMBL/GenBank/DDBJ databases">
        <title>Genome sequencing and assembly of rice foliar adapted Chryseobacterium endophyticum OsEnb-ALM-A6.</title>
        <authorList>
            <person name="Kumar S."/>
            <person name="Javed M."/>
            <person name="Chouhan V."/>
            <person name="Charishma K."/>
            <person name="Patel A."/>
            <person name="Kumar M."/>
            <person name="Sahu K.P."/>
            <person name="Kumar A."/>
        </authorList>
    </citation>
    <scope>NUCLEOTIDE SEQUENCE [LARGE SCALE GENOMIC DNA]</scope>
    <source>
        <strain evidence="1 2">OsEnb-ALM-A6</strain>
    </source>
</reference>
<keyword evidence="2" id="KW-1185">Reference proteome</keyword>
<gene>
    <name evidence="1" type="ORF">AAFP95_01470</name>
</gene>
<name>A0AAU6WQQ2_9FLAO</name>
<protein>
    <submittedName>
        <fullName evidence="1">Uncharacterized protein</fullName>
    </submittedName>
</protein>
<dbReference type="AlphaFoldDB" id="A0AAU6WQQ2"/>
<proteinExistence type="predicted"/>
<organism evidence="1 2">
    <name type="scientific">Chryseobacterium endophyticum</name>
    <dbReference type="NCBI Taxonomy" id="1854762"/>
    <lineage>
        <taxon>Bacteria</taxon>
        <taxon>Pseudomonadati</taxon>
        <taxon>Bacteroidota</taxon>
        <taxon>Flavobacteriia</taxon>
        <taxon>Flavobacteriales</taxon>
        <taxon>Weeksellaceae</taxon>
        <taxon>Chryseobacterium group</taxon>
        <taxon>Chryseobacterium</taxon>
    </lineage>
</organism>
<dbReference type="RefSeq" id="WP_294264977.1">
    <property type="nucleotide sequence ID" value="NZ_CP154834.1"/>
</dbReference>
<sequence>MKLLSLPWRYGYSAEEERRYKMLSTMEWQDKDPKSLYLHIAGAIVFQPDVRKIFITVSKAIRQIADQSAGRLMYNYY</sequence>
<dbReference type="Proteomes" id="UP001463665">
    <property type="component" value="Chromosome"/>
</dbReference>